<dbReference type="AlphaFoldDB" id="A0A2T2X4X3"/>
<dbReference type="EMBL" id="PXYX01000002">
    <property type="protein sequence ID" value="PSR29551.1"/>
    <property type="molecule type" value="Genomic_DNA"/>
</dbReference>
<dbReference type="PANTHER" id="PTHR22789:SF0">
    <property type="entry name" value="3-OXO-TETRONATE 4-PHOSPHATE DECARBOXYLASE-RELATED"/>
    <property type="match status" value="1"/>
</dbReference>
<name>A0A2T2X4X3_SULTH</name>
<dbReference type="PANTHER" id="PTHR22789">
    <property type="entry name" value="FUCULOSE PHOSPHATE ALDOLASE"/>
    <property type="match status" value="1"/>
</dbReference>
<comment type="caution">
    <text evidence="4">The sequence shown here is derived from an EMBL/GenBank/DDBJ whole genome shotgun (WGS) entry which is preliminary data.</text>
</comment>
<dbReference type="GO" id="GO:0016832">
    <property type="term" value="F:aldehyde-lyase activity"/>
    <property type="evidence" value="ECO:0007669"/>
    <property type="project" value="TreeGrafter"/>
</dbReference>
<dbReference type="InterPro" id="IPR001303">
    <property type="entry name" value="Aldolase_II/adducin_N"/>
</dbReference>
<dbReference type="SUPFAM" id="SSF53639">
    <property type="entry name" value="AraD/HMP-PK domain-like"/>
    <property type="match status" value="1"/>
</dbReference>
<dbReference type="Proteomes" id="UP000242705">
    <property type="component" value="Unassembled WGS sequence"/>
</dbReference>
<proteinExistence type="predicted"/>
<dbReference type="GO" id="GO:0046872">
    <property type="term" value="F:metal ion binding"/>
    <property type="evidence" value="ECO:0007669"/>
    <property type="project" value="UniProtKB-KW"/>
</dbReference>
<protein>
    <submittedName>
        <fullName evidence="4">Aldolase</fullName>
    </submittedName>
</protein>
<accession>A0A2T2X4X3</accession>
<dbReference type="Pfam" id="PF00596">
    <property type="entry name" value="Aldolase_II"/>
    <property type="match status" value="1"/>
</dbReference>
<dbReference type="InterPro" id="IPR036409">
    <property type="entry name" value="Aldolase_II/adducin_N_sf"/>
</dbReference>
<organism evidence="4 5">
    <name type="scientific">Sulfobacillus thermosulfidooxidans</name>
    <dbReference type="NCBI Taxonomy" id="28034"/>
    <lineage>
        <taxon>Bacteria</taxon>
        <taxon>Bacillati</taxon>
        <taxon>Bacillota</taxon>
        <taxon>Clostridia</taxon>
        <taxon>Eubacteriales</taxon>
        <taxon>Clostridiales Family XVII. Incertae Sedis</taxon>
        <taxon>Sulfobacillus</taxon>
    </lineage>
</organism>
<keyword evidence="2" id="KW-0456">Lyase</keyword>
<evidence type="ECO:0000313" key="5">
    <source>
        <dbReference type="Proteomes" id="UP000242705"/>
    </source>
</evidence>
<evidence type="ECO:0000313" key="4">
    <source>
        <dbReference type="EMBL" id="PSR29551.1"/>
    </source>
</evidence>
<reference evidence="4 5" key="1">
    <citation type="journal article" date="2014" name="BMC Genomics">
        <title>Comparison of environmental and isolate Sulfobacillus genomes reveals diverse carbon, sulfur, nitrogen, and hydrogen metabolisms.</title>
        <authorList>
            <person name="Justice N.B."/>
            <person name="Norman A."/>
            <person name="Brown C.T."/>
            <person name="Singh A."/>
            <person name="Thomas B.C."/>
            <person name="Banfield J.F."/>
        </authorList>
    </citation>
    <scope>NUCLEOTIDE SEQUENCE [LARGE SCALE GENOMIC DNA]</scope>
    <source>
        <strain evidence="4">AMDSBA5</strain>
    </source>
</reference>
<dbReference type="Gene3D" id="3.40.225.10">
    <property type="entry name" value="Class II aldolase/adducin N-terminal domain"/>
    <property type="match status" value="1"/>
</dbReference>
<dbReference type="InterPro" id="IPR050197">
    <property type="entry name" value="Aldolase_class_II_sugar_metab"/>
</dbReference>
<sequence length="393" mass="44310">MLHGAFGPDIHTPLFGIVFMRSDSSRSVTYLDQFWFTPSFQENPIAKDFQSRLVHSLLEAGFALTSQVENANVVFQIVNDKTRPFRRQHYAVYVIGVSFVPTLDPHYDLLKQFYSTHIRSLSNILIVVAGSLDDPTFVITTLERGAVLLSSQENTLEQRYQKLVDRIAPLMRSHLIIRNHFHPDLQPSLWNGTRHTSSLSRAGQILESWDLLPAPFPMEDYLSAEDMAHVRRLFGIGGLSYGNLSVRHEDGSFWMSASGVDKSRLHDIGRDILLVTGFDVADESIHLSVPENLTPRRVSVDAIEHWKIYQQYPQVGAIIHVHAWMPGIVATEFNYPCGSKELADEVAKQLAFADDPAHAVIGLKNHGLTITGDSPEEILSRIHDRVVRQVPMQ</sequence>
<evidence type="ECO:0000259" key="3">
    <source>
        <dbReference type="SMART" id="SM01007"/>
    </source>
</evidence>
<evidence type="ECO:0000256" key="1">
    <source>
        <dbReference type="ARBA" id="ARBA00022723"/>
    </source>
</evidence>
<dbReference type="GO" id="GO:0005829">
    <property type="term" value="C:cytosol"/>
    <property type="evidence" value="ECO:0007669"/>
    <property type="project" value="TreeGrafter"/>
</dbReference>
<dbReference type="GO" id="GO:0019323">
    <property type="term" value="P:pentose catabolic process"/>
    <property type="evidence" value="ECO:0007669"/>
    <property type="project" value="TreeGrafter"/>
</dbReference>
<dbReference type="SMART" id="SM01007">
    <property type="entry name" value="Aldolase_II"/>
    <property type="match status" value="1"/>
</dbReference>
<feature type="domain" description="Class II aldolase/adducin N-terminal" evidence="3">
    <location>
        <begin position="225"/>
        <end position="391"/>
    </location>
</feature>
<evidence type="ECO:0000256" key="2">
    <source>
        <dbReference type="ARBA" id="ARBA00023239"/>
    </source>
</evidence>
<gene>
    <name evidence="4" type="ORF">C7B47_02195</name>
</gene>
<keyword evidence="1" id="KW-0479">Metal-binding</keyword>